<evidence type="ECO:0000313" key="2">
    <source>
        <dbReference type="Proteomes" id="UP001062846"/>
    </source>
</evidence>
<keyword evidence="2" id="KW-1185">Reference proteome</keyword>
<name>A0ACC0MRT7_RHOML</name>
<proteinExistence type="predicted"/>
<gene>
    <name evidence="1" type="ORF">RHMOL_Rhmol08G0203400</name>
</gene>
<evidence type="ECO:0000313" key="1">
    <source>
        <dbReference type="EMBL" id="KAI8543264.1"/>
    </source>
</evidence>
<accession>A0ACC0MRT7</accession>
<protein>
    <submittedName>
        <fullName evidence="1">Uncharacterized protein</fullName>
    </submittedName>
</protein>
<reference evidence="1" key="1">
    <citation type="submission" date="2022-02" db="EMBL/GenBank/DDBJ databases">
        <title>Plant Genome Project.</title>
        <authorList>
            <person name="Zhang R.-G."/>
        </authorList>
    </citation>
    <scope>NUCLEOTIDE SEQUENCE</scope>
    <source>
        <strain evidence="1">AT1</strain>
    </source>
</reference>
<sequence>MFNIFLFRACGDIMANLLAPSITPSYFFLFLFQFAIALSWDALWLSKSEDNGLHRLVYPLKFPRPTFVILPHFVLLHHVGILYDTNVNVNRETEFYTNPCGEIHLVCDDKVCPKIQNACNYMYSSHYPKTRCKFCLLYLRDA</sequence>
<dbReference type="Proteomes" id="UP001062846">
    <property type="component" value="Chromosome 8"/>
</dbReference>
<comment type="caution">
    <text evidence="1">The sequence shown here is derived from an EMBL/GenBank/DDBJ whole genome shotgun (WGS) entry which is preliminary data.</text>
</comment>
<dbReference type="EMBL" id="CM046395">
    <property type="protein sequence ID" value="KAI8543264.1"/>
    <property type="molecule type" value="Genomic_DNA"/>
</dbReference>
<organism evidence="1 2">
    <name type="scientific">Rhododendron molle</name>
    <name type="common">Chinese azalea</name>
    <name type="synonym">Azalea mollis</name>
    <dbReference type="NCBI Taxonomy" id="49168"/>
    <lineage>
        <taxon>Eukaryota</taxon>
        <taxon>Viridiplantae</taxon>
        <taxon>Streptophyta</taxon>
        <taxon>Embryophyta</taxon>
        <taxon>Tracheophyta</taxon>
        <taxon>Spermatophyta</taxon>
        <taxon>Magnoliopsida</taxon>
        <taxon>eudicotyledons</taxon>
        <taxon>Gunneridae</taxon>
        <taxon>Pentapetalae</taxon>
        <taxon>asterids</taxon>
        <taxon>Ericales</taxon>
        <taxon>Ericaceae</taxon>
        <taxon>Ericoideae</taxon>
        <taxon>Rhodoreae</taxon>
        <taxon>Rhododendron</taxon>
    </lineage>
</organism>